<name>A0ABQ0KY85_MYCCL</name>
<feature type="compositionally biased region" description="Basic residues" evidence="1">
    <location>
        <begin position="249"/>
        <end position="258"/>
    </location>
</feature>
<feature type="region of interest" description="Disordered" evidence="1">
    <location>
        <begin position="246"/>
        <end position="285"/>
    </location>
</feature>
<sequence length="420" mass="45998">MSPPSSNSPRHERSPLRPLNVNHPLVQRSPAKDGVEGFGGAVFMPASFISKFNTPSLHGGPISIGSSRFGHSSLSLPLPPTLSATTPSSRREPTTIFPEVQNGPSLLFGFTNRNNPTHISTFLRQDDAHITPADPPPTSSNPTSDTSAPSPNTSQEPSTSRDASSSGSSSEPSPSSDTDTFVLPEEPTREDFLEFSLAGDLTKRPTNKQKWELRCPACADWIPSSIACTRQPSRPDDFQQLHGHYYGGKCKKNRRKQQKEKETQNKALDDNTDDEMEDVEPRIPPPQVTMVNGCTGVLVHWPVTKGTTFETFPFHRIGDKPTSVSFNVEIRDRGGTLVAFSKKCDGTGINGGCCAACRRIPAEVAMLAQLAMDAAPQTNFVYLSDQQKTDILRKRAEEIRQFRVKVCSFLLAFHALLLII</sequence>
<protein>
    <submittedName>
        <fullName evidence="2">Uncharacterized protein</fullName>
    </submittedName>
</protein>
<feature type="compositionally biased region" description="Low complexity" evidence="1">
    <location>
        <begin position="140"/>
        <end position="180"/>
    </location>
</feature>
<evidence type="ECO:0000313" key="3">
    <source>
        <dbReference type="Proteomes" id="UP000815677"/>
    </source>
</evidence>
<feature type="region of interest" description="Disordered" evidence="1">
    <location>
        <begin position="78"/>
        <end position="100"/>
    </location>
</feature>
<accession>A0ABQ0KY85</accession>
<feature type="region of interest" description="Disordered" evidence="1">
    <location>
        <begin position="128"/>
        <end position="183"/>
    </location>
</feature>
<feature type="compositionally biased region" description="Basic and acidic residues" evidence="1">
    <location>
        <begin position="259"/>
        <end position="269"/>
    </location>
</feature>
<organism evidence="2 3">
    <name type="scientific">Mycena chlorophos</name>
    <name type="common">Agaric fungus</name>
    <name type="synonym">Agaricus chlorophos</name>
    <dbReference type="NCBI Taxonomy" id="658473"/>
    <lineage>
        <taxon>Eukaryota</taxon>
        <taxon>Fungi</taxon>
        <taxon>Dikarya</taxon>
        <taxon>Basidiomycota</taxon>
        <taxon>Agaricomycotina</taxon>
        <taxon>Agaricomycetes</taxon>
        <taxon>Agaricomycetidae</taxon>
        <taxon>Agaricales</taxon>
        <taxon>Marasmiineae</taxon>
        <taxon>Mycenaceae</taxon>
        <taxon>Mycena</taxon>
    </lineage>
</organism>
<feature type="compositionally biased region" description="Low complexity" evidence="1">
    <location>
        <begin position="78"/>
        <end position="88"/>
    </location>
</feature>
<evidence type="ECO:0000313" key="2">
    <source>
        <dbReference type="EMBL" id="GAT43864.1"/>
    </source>
</evidence>
<gene>
    <name evidence="2" type="ORF">MCHLO_01528</name>
</gene>
<dbReference type="Proteomes" id="UP000815677">
    <property type="component" value="Unassembled WGS sequence"/>
</dbReference>
<feature type="region of interest" description="Disordered" evidence="1">
    <location>
        <begin position="1"/>
        <end position="27"/>
    </location>
</feature>
<evidence type="ECO:0000256" key="1">
    <source>
        <dbReference type="SAM" id="MobiDB-lite"/>
    </source>
</evidence>
<proteinExistence type="predicted"/>
<dbReference type="EMBL" id="DF839368">
    <property type="protein sequence ID" value="GAT43864.1"/>
    <property type="molecule type" value="Genomic_DNA"/>
</dbReference>
<keyword evidence="3" id="KW-1185">Reference proteome</keyword>
<reference evidence="2" key="1">
    <citation type="submission" date="2014-09" db="EMBL/GenBank/DDBJ databases">
        <title>Genome sequence of the luminous mushroom Mycena chlorophos for searching fungal bioluminescence genes.</title>
        <authorList>
            <person name="Tanaka Y."/>
            <person name="Kasuga D."/>
            <person name="Oba Y."/>
            <person name="Hase S."/>
            <person name="Sato K."/>
            <person name="Oba Y."/>
            <person name="Sakakibara Y."/>
        </authorList>
    </citation>
    <scope>NUCLEOTIDE SEQUENCE</scope>
</reference>